<sequence>MTTPAGPPRSGPAQPVFIELSTTATRMKLILGTALMLLFGGFAAYGALSGHIDGDNPVAGRIISGCFALLFLGLGIPMLISMPTMLRSRSFVVDSQGIQYQDRKGRGWACTWPEFDQLRVETAYRPSRTGGRGRVRLIMKPSDAGFGQRHPSMSRFAGHFGGKAGEYGMPLGPDVSIAEQLDSAIRGAGVGCYGGLVDTGMVIGPGGYV</sequence>
<evidence type="ECO:0000256" key="1">
    <source>
        <dbReference type="SAM" id="Phobius"/>
    </source>
</evidence>
<feature type="transmembrane region" description="Helical" evidence="1">
    <location>
        <begin position="58"/>
        <end position="80"/>
    </location>
</feature>
<dbReference type="AlphaFoldDB" id="A0A917S649"/>
<protein>
    <submittedName>
        <fullName evidence="2">Uncharacterized protein</fullName>
    </submittedName>
</protein>
<evidence type="ECO:0000313" key="3">
    <source>
        <dbReference type="Proteomes" id="UP000613840"/>
    </source>
</evidence>
<reference evidence="2" key="1">
    <citation type="journal article" date="2014" name="Int. J. Syst. Evol. Microbiol.">
        <title>Complete genome sequence of Corynebacterium casei LMG S-19264T (=DSM 44701T), isolated from a smear-ripened cheese.</title>
        <authorList>
            <consortium name="US DOE Joint Genome Institute (JGI-PGF)"/>
            <person name="Walter F."/>
            <person name="Albersmeier A."/>
            <person name="Kalinowski J."/>
            <person name="Ruckert C."/>
        </authorList>
    </citation>
    <scope>NUCLEOTIDE SEQUENCE</scope>
    <source>
        <strain evidence="2">CGMCC 4.7306</strain>
    </source>
</reference>
<keyword evidence="1" id="KW-1133">Transmembrane helix</keyword>
<comment type="caution">
    <text evidence="2">The sequence shown here is derived from an EMBL/GenBank/DDBJ whole genome shotgun (WGS) entry which is preliminary data.</text>
</comment>
<proteinExistence type="predicted"/>
<dbReference type="EMBL" id="BMMZ01000004">
    <property type="protein sequence ID" value="GGL60873.1"/>
    <property type="molecule type" value="Genomic_DNA"/>
</dbReference>
<feature type="transmembrane region" description="Helical" evidence="1">
    <location>
        <begin position="29"/>
        <end position="52"/>
    </location>
</feature>
<name>A0A917S649_9ACTN</name>
<accession>A0A917S649</accession>
<keyword evidence="3" id="KW-1185">Reference proteome</keyword>
<evidence type="ECO:0000313" key="2">
    <source>
        <dbReference type="EMBL" id="GGL60873.1"/>
    </source>
</evidence>
<dbReference type="Proteomes" id="UP000613840">
    <property type="component" value="Unassembled WGS sequence"/>
</dbReference>
<dbReference type="RefSeq" id="WP_188894987.1">
    <property type="nucleotide sequence ID" value="NZ_BMMZ01000004.1"/>
</dbReference>
<keyword evidence="1" id="KW-0812">Transmembrane</keyword>
<reference evidence="2" key="2">
    <citation type="submission" date="2020-09" db="EMBL/GenBank/DDBJ databases">
        <authorList>
            <person name="Sun Q."/>
            <person name="Zhou Y."/>
        </authorList>
    </citation>
    <scope>NUCLEOTIDE SEQUENCE</scope>
    <source>
        <strain evidence="2">CGMCC 4.7306</strain>
    </source>
</reference>
<keyword evidence="1" id="KW-0472">Membrane</keyword>
<organism evidence="2 3">
    <name type="scientific">Microlunatus endophyticus</name>
    <dbReference type="NCBI Taxonomy" id="1716077"/>
    <lineage>
        <taxon>Bacteria</taxon>
        <taxon>Bacillati</taxon>
        <taxon>Actinomycetota</taxon>
        <taxon>Actinomycetes</taxon>
        <taxon>Propionibacteriales</taxon>
        <taxon>Propionibacteriaceae</taxon>
        <taxon>Microlunatus</taxon>
    </lineage>
</organism>
<gene>
    <name evidence="2" type="ORF">GCM10011575_19300</name>
</gene>